<evidence type="ECO:0000256" key="1">
    <source>
        <dbReference type="SAM" id="Phobius"/>
    </source>
</evidence>
<keyword evidence="1" id="KW-1133">Transmembrane helix</keyword>
<dbReference type="Pfam" id="PF07670">
    <property type="entry name" value="Gate"/>
    <property type="match status" value="2"/>
</dbReference>
<dbReference type="GO" id="GO:0005886">
    <property type="term" value="C:plasma membrane"/>
    <property type="evidence" value="ECO:0007669"/>
    <property type="project" value="TreeGrafter"/>
</dbReference>
<evidence type="ECO:0000313" key="3">
    <source>
        <dbReference type="EMBL" id="QHJ01551.1"/>
    </source>
</evidence>
<dbReference type="InterPro" id="IPR011415">
    <property type="entry name" value="SpmA_SpmB"/>
</dbReference>
<dbReference type="EMBL" id="CP047650">
    <property type="protein sequence ID" value="QHJ01551.1"/>
    <property type="molecule type" value="Genomic_DNA"/>
</dbReference>
<feature type="transmembrane region" description="Helical" evidence="1">
    <location>
        <begin position="280"/>
        <end position="298"/>
    </location>
</feature>
<keyword evidence="4" id="KW-1185">Reference proteome</keyword>
<dbReference type="InterPro" id="IPR011642">
    <property type="entry name" value="Gate_dom"/>
</dbReference>
<feature type="transmembrane region" description="Helical" evidence="1">
    <location>
        <begin position="44"/>
        <end position="61"/>
    </location>
</feature>
<reference evidence="3 4" key="1">
    <citation type="submission" date="2020-01" db="EMBL/GenBank/DDBJ databases">
        <title>Genome sequencing of strain KACC 21265.</title>
        <authorList>
            <person name="Heo J."/>
            <person name="Kim S.-J."/>
            <person name="Kim J.-S."/>
            <person name="Hong S.-B."/>
            <person name="Kwon S.-W."/>
        </authorList>
    </citation>
    <scope>NUCLEOTIDE SEQUENCE [LARGE SCALE GENOMIC DNA]</scope>
    <source>
        <strain evidence="3 4">KACC 21265</strain>
    </source>
</reference>
<accession>A0A857JC20</accession>
<evidence type="ECO:0000313" key="4">
    <source>
        <dbReference type="Proteomes" id="UP000464787"/>
    </source>
</evidence>
<dbReference type="PANTHER" id="PTHR35793">
    <property type="entry name" value="INNER MEMBRANE PROTEIN YJIG"/>
    <property type="match status" value="1"/>
</dbReference>
<feature type="transmembrane region" description="Helical" evidence="1">
    <location>
        <begin position="210"/>
        <end position="228"/>
    </location>
</feature>
<protein>
    <recommendedName>
        <fullName evidence="2">Nucleoside transporter/FeoB GTPase Gate domain-containing protein</fullName>
    </recommendedName>
</protein>
<feature type="domain" description="Nucleoside transporter/FeoB GTPase Gate" evidence="2">
    <location>
        <begin position="49"/>
        <end position="157"/>
    </location>
</feature>
<feature type="transmembrane region" description="Helical" evidence="1">
    <location>
        <begin position="240"/>
        <end position="260"/>
    </location>
</feature>
<feature type="domain" description="Nucleoside transporter/FeoB GTPase Gate" evidence="2">
    <location>
        <begin position="282"/>
        <end position="385"/>
    </location>
</feature>
<evidence type="ECO:0000259" key="2">
    <source>
        <dbReference type="Pfam" id="PF07670"/>
    </source>
</evidence>
<keyword evidence="1" id="KW-0812">Transmembrane</keyword>
<dbReference type="RefSeq" id="WP_160555359.1">
    <property type="nucleotide sequence ID" value="NZ_CP047650.1"/>
</dbReference>
<name>A0A857JC20_9BURK</name>
<dbReference type="Proteomes" id="UP000464787">
    <property type="component" value="Chromosome"/>
</dbReference>
<dbReference type="PIRSF" id="PIRSF036542">
    <property type="entry name" value="SpmA_SpmB"/>
    <property type="match status" value="1"/>
</dbReference>
<keyword evidence="1" id="KW-0472">Membrane</keyword>
<dbReference type="InterPro" id="IPR052549">
    <property type="entry name" value="SpmB"/>
</dbReference>
<sequence length="415" mass="42857">MVINLVWLGFFLVAIVTALARFLGGDAEVFARLVAALFDAARSGFDIALGLTGVMALWLGFLKVGERAGLVEGLARRVAPLLRAVFPGVPAGHPAQGAMTMNLSANLLGLDNAATPLGLSAMRELQTLNPRPHTASDAQIMFMVLNTAGLTLVPTAVIAVRQSIAMQQKVAHFDAAAIFLPTLLVTGVSCLAGFLAVAACQGFALWRPRWWLPLLGLAAGGGVLLWALSRLPSAQLAQAAGVAGAACILGLVAMFLAVGAWRRVPVYEVFVEGAKEGFGVAVQIVPYLVAMLCAIALFRAAGCMDALMGAIGSAASALGLDTRFLPALPVGLMKILSGSGARALMVDVMTTYGVDSFPARLAAIMQGSTETTFYVLAVYGGSAGLRDTRHALGCALVADAVGLVAAIGIGYLFFG</sequence>
<gene>
    <name evidence="3" type="ORF">GT347_14155</name>
</gene>
<feature type="transmembrane region" description="Helical" evidence="1">
    <location>
        <begin position="6"/>
        <end position="23"/>
    </location>
</feature>
<feature type="transmembrane region" description="Helical" evidence="1">
    <location>
        <begin position="391"/>
        <end position="414"/>
    </location>
</feature>
<dbReference type="PANTHER" id="PTHR35793:SF2">
    <property type="entry name" value="INNER MEMBRANE PROTEIN YJIG"/>
    <property type="match status" value="1"/>
</dbReference>
<dbReference type="KEGG" id="xyk:GT347_14155"/>
<feature type="transmembrane region" description="Helical" evidence="1">
    <location>
        <begin position="140"/>
        <end position="160"/>
    </location>
</feature>
<organism evidence="3 4">
    <name type="scientific">Xylophilus rhododendri</name>
    <dbReference type="NCBI Taxonomy" id="2697032"/>
    <lineage>
        <taxon>Bacteria</taxon>
        <taxon>Pseudomonadati</taxon>
        <taxon>Pseudomonadota</taxon>
        <taxon>Betaproteobacteria</taxon>
        <taxon>Burkholderiales</taxon>
        <taxon>Xylophilus</taxon>
    </lineage>
</organism>
<proteinExistence type="predicted"/>
<feature type="transmembrane region" description="Helical" evidence="1">
    <location>
        <begin position="172"/>
        <end position="198"/>
    </location>
</feature>
<dbReference type="AlphaFoldDB" id="A0A857JC20"/>